<evidence type="ECO:0000313" key="1">
    <source>
        <dbReference type="EMBL" id="KAF5360699.1"/>
    </source>
</evidence>
<protein>
    <submittedName>
        <fullName evidence="1">Uncharacterized protein</fullName>
    </submittedName>
</protein>
<sequence>MVYQLHTSGATWLYKSESGKWDNLDSSSDTAKVAVGIAGLYQLHKEHTIWKYLGEGEGGGRKEIISSDSTVAEITVGGHVCARKESGEIIKYMAQSVQWVSLG</sequence>
<dbReference type="Proteomes" id="UP000559027">
    <property type="component" value="Unassembled WGS sequence"/>
</dbReference>
<dbReference type="OrthoDB" id="2824915at2759"/>
<reference evidence="1 2" key="1">
    <citation type="journal article" date="2020" name="ISME J.">
        <title>Uncovering the hidden diversity of litter-decomposition mechanisms in mushroom-forming fungi.</title>
        <authorList>
            <person name="Floudas D."/>
            <person name="Bentzer J."/>
            <person name="Ahren D."/>
            <person name="Johansson T."/>
            <person name="Persson P."/>
            <person name="Tunlid A."/>
        </authorList>
    </citation>
    <scope>NUCLEOTIDE SEQUENCE [LARGE SCALE GENOMIC DNA]</scope>
    <source>
        <strain evidence="1 2">CBS 146.42</strain>
    </source>
</reference>
<gene>
    <name evidence="1" type="ORF">D9756_004449</name>
</gene>
<name>A0A8H5LKP4_9AGAR</name>
<proteinExistence type="predicted"/>
<organism evidence="1 2">
    <name type="scientific">Leucocoprinus leucothites</name>
    <dbReference type="NCBI Taxonomy" id="201217"/>
    <lineage>
        <taxon>Eukaryota</taxon>
        <taxon>Fungi</taxon>
        <taxon>Dikarya</taxon>
        <taxon>Basidiomycota</taxon>
        <taxon>Agaricomycotina</taxon>
        <taxon>Agaricomycetes</taxon>
        <taxon>Agaricomycetidae</taxon>
        <taxon>Agaricales</taxon>
        <taxon>Agaricineae</taxon>
        <taxon>Agaricaceae</taxon>
        <taxon>Leucocoprinus</taxon>
    </lineage>
</organism>
<accession>A0A8H5LKP4</accession>
<keyword evidence="2" id="KW-1185">Reference proteome</keyword>
<evidence type="ECO:0000313" key="2">
    <source>
        <dbReference type="Proteomes" id="UP000559027"/>
    </source>
</evidence>
<comment type="caution">
    <text evidence="1">The sequence shown here is derived from an EMBL/GenBank/DDBJ whole genome shotgun (WGS) entry which is preliminary data.</text>
</comment>
<dbReference type="AlphaFoldDB" id="A0A8H5LKP4"/>
<dbReference type="EMBL" id="JAACJO010000003">
    <property type="protein sequence ID" value="KAF5360699.1"/>
    <property type="molecule type" value="Genomic_DNA"/>
</dbReference>